<keyword evidence="2" id="KW-0805">Transcription regulation</keyword>
<dbReference type="PANTHER" id="PTHR30537:SF1">
    <property type="entry name" value="HTH-TYPE TRANSCRIPTIONAL REGULATOR PGRR"/>
    <property type="match status" value="1"/>
</dbReference>
<dbReference type="RefSeq" id="WP_119534000.1">
    <property type="nucleotide sequence ID" value="NZ_NRJF01000010.1"/>
</dbReference>
<dbReference type="InterPro" id="IPR000847">
    <property type="entry name" value="LysR_HTH_N"/>
</dbReference>
<dbReference type="EMBL" id="NRJF01000010">
    <property type="protein sequence ID" value="RIY38712.1"/>
    <property type="molecule type" value="Genomic_DNA"/>
</dbReference>
<dbReference type="InterPro" id="IPR036388">
    <property type="entry name" value="WH-like_DNA-bd_sf"/>
</dbReference>
<dbReference type="GO" id="GO:0003700">
    <property type="term" value="F:DNA-binding transcription factor activity"/>
    <property type="evidence" value="ECO:0007669"/>
    <property type="project" value="InterPro"/>
</dbReference>
<dbReference type="SUPFAM" id="SSF46785">
    <property type="entry name" value="Winged helix' DNA-binding domain"/>
    <property type="match status" value="1"/>
</dbReference>
<dbReference type="PRINTS" id="PR00039">
    <property type="entry name" value="HTHLYSR"/>
</dbReference>
<dbReference type="GO" id="GO:0006351">
    <property type="term" value="P:DNA-templated transcription"/>
    <property type="evidence" value="ECO:0007669"/>
    <property type="project" value="TreeGrafter"/>
</dbReference>
<keyword evidence="4" id="KW-0804">Transcription</keyword>
<evidence type="ECO:0000259" key="5">
    <source>
        <dbReference type="PROSITE" id="PS50931"/>
    </source>
</evidence>
<dbReference type="Proteomes" id="UP000265964">
    <property type="component" value="Unassembled WGS sequence"/>
</dbReference>
<dbReference type="InterPro" id="IPR058163">
    <property type="entry name" value="LysR-type_TF_proteobact-type"/>
</dbReference>
<accession>A0A3A1YKK1</accession>
<dbReference type="SUPFAM" id="SSF53850">
    <property type="entry name" value="Periplasmic binding protein-like II"/>
    <property type="match status" value="1"/>
</dbReference>
<evidence type="ECO:0000313" key="7">
    <source>
        <dbReference type="Proteomes" id="UP000265964"/>
    </source>
</evidence>
<comment type="similarity">
    <text evidence="1">Belongs to the LysR transcriptional regulatory family.</text>
</comment>
<evidence type="ECO:0000256" key="2">
    <source>
        <dbReference type="ARBA" id="ARBA00023015"/>
    </source>
</evidence>
<dbReference type="GO" id="GO:0043565">
    <property type="term" value="F:sequence-specific DNA binding"/>
    <property type="evidence" value="ECO:0007669"/>
    <property type="project" value="TreeGrafter"/>
</dbReference>
<dbReference type="PANTHER" id="PTHR30537">
    <property type="entry name" value="HTH-TYPE TRANSCRIPTIONAL REGULATOR"/>
    <property type="match status" value="1"/>
</dbReference>
<dbReference type="Gene3D" id="1.10.10.10">
    <property type="entry name" value="Winged helix-like DNA-binding domain superfamily/Winged helix DNA-binding domain"/>
    <property type="match status" value="1"/>
</dbReference>
<sequence length="303" mass="34199">MSTQNFTELNHFLVVAEYQSFAQAADKVGVSASAISHSIKRLEEKLGIRLFNRTTRSVTLTEAGMQLRNELDPLFKSIDDRIESLTEYLSEPKGTIKINVAVDVAEIIIYPRLKQLLLDNPKIKLDISIDNSFVDIISEGYDLGVRIGSDLGEGFVAIQVSGPIKMGLFASKAYISKHSMPKSIEDLKNHHTIGVKLDSKRNEMNWEFLVDGKIKTFTPNSRLISSVNKEIFNSAIKDGLGIGYTVYNSMSKELASGEVIEILPEYSMVYDPLFLYYPSRKGNTRAFKMIIEALRYQEDEEFY</sequence>
<evidence type="ECO:0000256" key="1">
    <source>
        <dbReference type="ARBA" id="ARBA00009437"/>
    </source>
</evidence>
<gene>
    <name evidence="6" type="ORF">CKF59_00345</name>
</gene>
<evidence type="ECO:0000256" key="4">
    <source>
        <dbReference type="ARBA" id="ARBA00023163"/>
    </source>
</evidence>
<dbReference type="FunFam" id="1.10.10.10:FF:000001">
    <property type="entry name" value="LysR family transcriptional regulator"/>
    <property type="match status" value="1"/>
</dbReference>
<evidence type="ECO:0000313" key="6">
    <source>
        <dbReference type="EMBL" id="RIY38712.1"/>
    </source>
</evidence>
<organism evidence="6 7">
    <name type="scientific">Psittacicella gerlachiana</name>
    <dbReference type="NCBI Taxonomy" id="2028574"/>
    <lineage>
        <taxon>Bacteria</taxon>
        <taxon>Pseudomonadati</taxon>
        <taxon>Pseudomonadota</taxon>
        <taxon>Gammaproteobacteria</taxon>
        <taxon>Pasteurellales</taxon>
        <taxon>Psittacicellaceae</taxon>
        <taxon>Psittacicella</taxon>
    </lineage>
</organism>
<dbReference type="OrthoDB" id="8885940at2"/>
<keyword evidence="3" id="KW-0238">DNA-binding</keyword>
<keyword evidence="7" id="KW-1185">Reference proteome</keyword>
<dbReference type="AlphaFoldDB" id="A0A3A1YKK1"/>
<reference evidence="6 7" key="1">
    <citation type="submission" date="2017-08" db="EMBL/GenBank/DDBJ databases">
        <title>Reclassification of Bisgaard taxon 37 and 44.</title>
        <authorList>
            <person name="Christensen H."/>
        </authorList>
    </citation>
    <scope>NUCLEOTIDE SEQUENCE [LARGE SCALE GENOMIC DNA]</scope>
    <source>
        <strain evidence="6 7">EEAB3T1</strain>
    </source>
</reference>
<evidence type="ECO:0000256" key="3">
    <source>
        <dbReference type="ARBA" id="ARBA00023125"/>
    </source>
</evidence>
<dbReference type="InterPro" id="IPR005119">
    <property type="entry name" value="LysR_subst-bd"/>
</dbReference>
<feature type="domain" description="HTH lysR-type" evidence="5">
    <location>
        <begin position="4"/>
        <end position="61"/>
    </location>
</feature>
<dbReference type="Pfam" id="PF00126">
    <property type="entry name" value="HTH_1"/>
    <property type="match status" value="1"/>
</dbReference>
<name>A0A3A1YKK1_9GAMM</name>
<dbReference type="Pfam" id="PF03466">
    <property type="entry name" value="LysR_substrate"/>
    <property type="match status" value="1"/>
</dbReference>
<proteinExistence type="inferred from homology"/>
<dbReference type="Gene3D" id="3.40.190.290">
    <property type="match status" value="1"/>
</dbReference>
<dbReference type="InterPro" id="IPR036390">
    <property type="entry name" value="WH_DNA-bd_sf"/>
</dbReference>
<dbReference type="PROSITE" id="PS50931">
    <property type="entry name" value="HTH_LYSR"/>
    <property type="match status" value="1"/>
</dbReference>
<comment type="caution">
    <text evidence="6">The sequence shown here is derived from an EMBL/GenBank/DDBJ whole genome shotgun (WGS) entry which is preliminary data.</text>
</comment>
<protein>
    <recommendedName>
        <fullName evidence="5">HTH lysR-type domain-containing protein</fullName>
    </recommendedName>
</protein>